<reference evidence="1 2" key="1">
    <citation type="submission" date="2017-08" db="EMBL/GenBank/DDBJ databases">
        <title>Reclassification of Bisgaard taxon 37 and 44.</title>
        <authorList>
            <person name="Christensen H."/>
        </authorList>
    </citation>
    <scope>NUCLEOTIDE SEQUENCE [LARGE SCALE GENOMIC DNA]</scope>
    <source>
        <strain evidence="1 2">B96_3</strain>
    </source>
</reference>
<evidence type="ECO:0000313" key="2">
    <source>
        <dbReference type="Proteomes" id="UP000265691"/>
    </source>
</evidence>
<dbReference type="EMBL" id="NRHC01000002">
    <property type="protein sequence ID" value="RIY34455.1"/>
    <property type="molecule type" value="Genomic_DNA"/>
</dbReference>
<sequence>MVRKDYETFVRKDLKRLIDNVKEEVEKGNTNPLVTQPQGSYRITPQLFRTNHMSYLSSKSNIFDKNIEELKVETDEDGIQVKDINDSEVITEAYVRLHANYLAPTAHSPHPELLKFLEKHFALSSKLITEQLETHKNELLVQNTVLPALFKNIANLQEEVRALEEKIHGYVPEDEFALYNKLPLAGKLIAKDNLTAFAVHEELLSKVKESYRAQVISSLKDLALVQTNYRDVLLNDNFSSGFKTPFSYFYTNFHKKGLIKRYLHDHGVVQHPLDKSAFLFSNLLQTDEIANVNANAIKEVKDLYNNLVVEQENDFIVRYDQPTLFQLGISTLSSSFAWHPTYPLSDWNQIAPLLEVFNLWLTEASVRSMTAKSLTMLKLQYNYFLANVYAVLDANYNEAYNYITNYNQQNIGDLLFGRELAYQIGVPNPGDNSTLLSTFIQMPGIDVSRFNIFLKANLNFDFGYSFEEGKYLTDIFTLQNSAIVQREIKDLARQPSNYSASHYQLSTDFAFVYKNNRAGLISNLYDYNYRASGFDYPSLKEIDIEDTAKEHSQAYTNLYVYKRLGFNPFGAINWFNKNPLELNNISPEELLSLYTSQAAGFREYTHKRNADIFKTYGFETTKFFKEIGNIKPKVENFFAKDRKNNFYTLTVSDMLVGLANKNDTLFKIESDLELEGLPNKGVSEIFFNRALASRPKSLDTLKVKLKQNSNEIYQAQSPEYFNFKLRENAILSSRFLASQAGNFLPTSLAQATGLPYDKFYESLRKIVKRAILVRQNFTRLPRALSYKFNEELLDFSKNHLNSKEKLGSLNIALNAKGHALERWLVNSEDRLSVNFDKLHHLQMRVEFFNASPRKVEANNYYLVKDNFSDRFSIIYLQEAQEEVRLSNTEQVAINYLAHSTFDLNHAYDEDSYTAVDLENKYSQVVGYNEILAGKFGLQFLELTPEHQDKVLNLFSFVPGLYETLVKYGDNSAEVIPSKFSYGLDLNWYVEPMSYSFTQDLNSSIVKPIAGLGYCLRKNHATGQYELASPVHHNDRLVGDCEITWDLFDPAVSSKLADVEYSENQYLIGFKDLADFFASYQVIGSIKQIAVIPASIEEMILDTKSDDNLLFERYDLTRMGRHALKSHLASKGLISHYYEKEQFNLRNLVLLADKVKLEPDNFSSLNEQKAIAPLYSKIKLLDIEKASTQTNEELFQSLTHTRDESGLSDFVIDPEQMADLARLIGPDLLLSSEDGEDDFIFYDSDPYFYDNDED</sequence>
<dbReference type="AlphaFoldDB" id="A0A3A1Y9U9"/>
<accession>A0A3A1Y9U9</accession>
<protein>
    <submittedName>
        <fullName evidence="1">Uncharacterized protein</fullName>
    </submittedName>
</protein>
<comment type="caution">
    <text evidence="1">The sequence shown here is derived from an EMBL/GenBank/DDBJ whole genome shotgun (WGS) entry which is preliminary data.</text>
</comment>
<proteinExistence type="predicted"/>
<name>A0A3A1Y9U9_9GAMM</name>
<dbReference type="RefSeq" id="WP_119524181.1">
    <property type="nucleotide sequence ID" value="NZ_NRHC01000002.1"/>
</dbReference>
<dbReference type="Proteomes" id="UP000265691">
    <property type="component" value="Unassembled WGS sequence"/>
</dbReference>
<dbReference type="OrthoDB" id="5666934at2"/>
<organism evidence="1 2">
    <name type="scientific">Psittacicella hinzii</name>
    <dbReference type="NCBI Taxonomy" id="2028575"/>
    <lineage>
        <taxon>Bacteria</taxon>
        <taxon>Pseudomonadati</taxon>
        <taxon>Pseudomonadota</taxon>
        <taxon>Gammaproteobacteria</taxon>
        <taxon>Pasteurellales</taxon>
        <taxon>Psittacicellaceae</taxon>
        <taxon>Psittacicella</taxon>
    </lineage>
</organism>
<gene>
    <name evidence="1" type="ORF">CKF54_00220</name>
</gene>
<evidence type="ECO:0000313" key="1">
    <source>
        <dbReference type="EMBL" id="RIY34455.1"/>
    </source>
</evidence>
<keyword evidence="2" id="KW-1185">Reference proteome</keyword>